<dbReference type="FunFam" id="1.10.630.10:FF:000018">
    <property type="entry name" value="Cytochrome P450 monooxygenase"/>
    <property type="match status" value="1"/>
</dbReference>
<dbReference type="InterPro" id="IPR001128">
    <property type="entry name" value="Cyt_P450"/>
</dbReference>
<dbReference type="InterPro" id="IPR017972">
    <property type="entry name" value="Cyt_P450_CS"/>
</dbReference>
<comment type="caution">
    <text evidence="9">The sequence shown here is derived from an EMBL/GenBank/DDBJ whole genome shotgun (WGS) entry which is preliminary data.</text>
</comment>
<dbReference type="GO" id="GO:0020037">
    <property type="term" value="F:heme binding"/>
    <property type="evidence" value="ECO:0007669"/>
    <property type="project" value="InterPro"/>
</dbReference>
<evidence type="ECO:0000256" key="5">
    <source>
        <dbReference type="ARBA" id="ARBA00023004"/>
    </source>
</evidence>
<evidence type="ECO:0000256" key="1">
    <source>
        <dbReference type="ARBA" id="ARBA00010617"/>
    </source>
</evidence>
<keyword evidence="3 7" id="KW-0479">Metal-binding</keyword>
<keyword evidence="2 7" id="KW-0349">Heme</keyword>
<evidence type="ECO:0000256" key="6">
    <source>
        <dbReference type="ARBA" id="ARBA00023033"/>
    </source>
</evidence>
<dbReference type="SUPFAM" id="SSF48264">
    <property type="entry name" value="Cytochrome P450"/>
    <property type="match status" value="1"/>
</dbReference>
<dbReference type="InterPro" id="IPR036396">
    <property type="entry name" value="Cyt_P450_sf"/>
</dbReference>
<dbReference type="Gene3D" id="1.10.630.10">
    <property type="entry name" value="Cytochrome P450"/>
    <property type="match status" value="1"/>
</dbReference>
<dbReference type="Proteomes" id="UP000660611">
    <property type="component" value="Unassembled WGS sequence"/>
</dbReference>
<organism evidence="9 10">
    <name type="scientific">Dactylosporangium siamense</name>
    <dbReference type="NCBI Taxonomy" id="685454"/>
    <lineage>
        <taxon>Bacteria</taxon>
        <taxon>Bacillati</taxon>
        <taxon>Actinomycetota</taxon>
        <taxon>Actinomycetes</taxon>
        <taxon>Micromonosporales</taxon>
        <taxon>Micromonosporaceae</taxon>
        <taxon>Dactylosporangium</taxon>
    </lineage>
</organism>
<keyword evidence="5 7" id="KW-0408">Iron</keyword>
<dbReference type="EMBL" id="BONQ01000052">
    <property type="protein sequence ID" value="GIG45452.1"/>
    <property type="molecule type" value="Genomic_DNA"/>
</dbReference>
<evidence type="ECO:0000256" key="7">
    <source>
        <dbReference type="RuleBase" id="RU000461"/>
    </source>
</evidence>
<dbReference type="GO" id="GO:0004497">
    <property type="term" value="F:monooxygenase activity"/>
    <property type="evidence" value="ECO:0007669"/>
    <property type="project" value="UniProtKB-KW"/>
</dbReference>
<evidence type="ECO:0000256" key="4">
    <source>
        <dbReference type="ARBA" id="ARBA00023002"/>
    </source>
</evidence>
<dbReference type="PANTHER" id="PTHR46696:SF1">
    <property type="entry name" value="CYTOCHROME P450 YJIB-RELATED"/>
    <property type="match status" value="1"/>
</dbReference>
<evidence type="ECO:0000313" key="9">
    <source>
        <dbReference type="EMBL" id="GIG45452.1"/>
    </source>
</evidence>
<keyword evidence="6 7" id="KW-0503">Monooxygenase</keyword>
<evidence type="ECO:0000313" key="10">
    <source>
        <dbReference type="Proteomes" id="UP000660611"/>
    </source>
</evidence>
<keyword evidence="4 7" id="KW-0560">Oxidoreductase</keyword>
<dbReference type="PANTHER" id="PTHR46696">
    <property type="entry name" value="P450, PUTATIVE (EUROFUNG)-RELATED"/>
    <property type="match status" value="1"/>
</dbReference>
<evidence type="ECO:0000256" key="3">
    <source>
        <dbReference type="ARBA" id="ARBA00022723"/>
    </source>
</evidence>
<comment type="similarity">
    <text evidence="1 7">Belongs to the cytochrome P450 family.</text>
</comment>
<dbReference type="CDD" id="cd11030">
    <property type="entry name" value="CYP105-like"/>
    <property type="match status" value="1"/>
</dbReference>
<name>A0A919PKY4_9ACTN</name>
<protein>
    <submittedName>
        <fullName evidence="9">Cytochrome P450</fullName>
    </submittedName>
</protein>
<dbReference type="AlphaFoldDB" id="A0A919PKY4"/>
<dbReference type="PROSITE" id="PS00086">
    <property type="entry name" value="CYTOCHROME_P450"/>
    <property type="match status" value="1"/>
</dbReference>
<gene>
    <name evidence="9" type="ORF">Dsi01nite_034930</name>
</gene>
<sequence length="421" mass="45061">MTAVSEHQAGALPPLPLPGEQKCPFGPPPEYEDLRAGQPVIRVSCPTGVDAWLVSRYADVRQVLGDPELFSNRAGVAAHILLGFGGGTDVPVSEGEFPRMDGAEHLRFRRHMAPEVSNIKRINQLRPLVQGIVDRQLDALAATTQPVDLYADFARPVTTAVIAELLDVPEADQPLFKRAAESLSAGGSSATDVAAALQPLFEYLYMTVVTRRAAPGEDVISRMIVRSDQTDQPFTDMELVTMAAALLIAGYDTTASLISHGVLALLEHPQELERLREDPSLAGTATEELVRYLGVGGGLLREVTQDTEIAGQPVKAGDYVVVAVQSANRDGALYADGDRLDVGRTSGAHLGFGHGPHQCVGQQLARLELTTVLATLPRRIPSLRLAVPFDEIRFKVNSSVLGPVAVPVAWDEIVPALESGA</sequence>
<dbReference type="InterPro" id="IPR002397">
    <property type="entry name" value="Cyt_P450_B"/>
</dbReference>
<proteinExistence type="inferred from homology"/>
<keyword evidence="10" id="KW-1185">Reference proteome</keyword>
<dbReference type="GO" id="GO:0017000">
    <property type="term" value="P:antibiotic biosynthetic process"/>
    <property type="evidence" value="ECO:0007669"/>
    <property type="project" value="UniProtKB-ARBA"/>
</dbReference>
<dbReference type="GO" id="GO:0016705">
    <property type="term" value="F:oxidoreductase activity, acting on paired donors, with incorporation or reduction of molecular oxygen"/>
    <property type="evidence" value="ECO:0007669"/>
    <property type="project" value="InterPro"/>
</dbReference>
<dbReference type="GO" id="GO:0005506">
    <property type="term" value="F:iron ion binding"/>
    <property type="evidence" value="ECO:0007669"/>
    <property type="project" value="InterPro"/>
</dbReference>
<evidence type="ECO:0000256" key="2">
    <source>
        <dbReference type="ARBA" id="ARBA00022617"/>
    </source>
</evidence>
<reference evidence="9" key="1">
    <citation type="submission" date="2021-01" db="EMBL/GenBank/DDBJ databases">
        <title>Whole genome shotgun sequence of Dactylosporangium siamense NBRC 106093.</title>
        <authorList>
            <person name="Komaki H."/>
            <person name="Tamura T."/>
        </authorList>
    </citation>
    <scope>NUCLEOTIDE SEQUENCE</scope>
    <source>
        <strain evidence="9">NBRC 106093</strain>
    </source>
</reference>
<dbReference type="PRINTS" id="PR00385">
    <property type="entry name" value="P450"/>
</dbReference>
<feature type="region of interest" description="Disordered" evidence="8">
    <location>
        <begin position="1"/>
        <end position="28"/>
    </location>
</feature>
<dbReference type="Pfam" id="PF00067">
    <property type="entry name" value="p450"/>
    <property type="match status" value="2"/>
</dbReference>
<accession>A0A919PKY4</accession>
<evidence type="ECO:0000256" key="8">
    <source>
        <dbReference type="SAM" id="MobiDB-lite"/>
    </source>
</evidence>
<dbReference type="PRINTS" id="PR00359">
    <property type="entry name" value="BP450"/>
</dbReference>
<dbReference type="RefSeq" id="WP_203847249.1">
    <property type="nucleotide sequence ID" value="NZ_BAAAVW010000011.1"/>
</dbReference>